<feature type="compositionally biased region" description="Acidic residues" evidence="1">
    <location>
        <begin position="811"/>
        <end position="822"/>
    </location>
</feature>
<keyword evidence="3" id="KW-1185">Reference proteome</keyword>
<feature type="compositionally biased region" description="Polar residues" evidence="1">
    <location>
        <begin position="270"/>
        <end position="281"/>
    </location>
</feature>
<proteinExistence type="predicted"/>
<feature type="compositionally biased region" description="Basic and acidic residues" evidence="1">
    <location>
        <begin position="60"/>
        <end position="73"/>
    </location>
</feature>
<dbReference type="AlphaFoldDB" id="A0A3N4HME4"/>
<sequence length="840" mass="92544">MPPHQIEDQMERSSLFIPNILGTTPHVVDGSKLRNESRQGQGKRSTSIPRHYTTGSGPSDESKLPNESFKKFQQEQGPRSPELRLTTTPPVLDPEMWIESEEAWSMRRPATPVPALETSATSEEGRPVRLPVTPVPALETSTTSEEGRPVGTPGVARSPAPETTIPPEVEQQSALPHPPTTPVPVPETSSVSEEARPVGTPGVARSPATSVPAPETTIPPEVEQQSALPHPPTTPVPAAETSIISSANPVTLSGPVSPPYIFNPTHPLQDHTNASPHTGFSPTPEPASPILNNADNTDHHQNAVSPTTEPLPCFDDHDDFLGFLGKYDPAYLEFLIADFARRNIPLDADSIDYLHFEIERPFRLGVQAFLMNFFTKKVSLPHYLRYMLDKHHRYPGLFDGVKNKVPWAWIIWKVNGVPVTLSSRDEDFLLYRWKLGSKDWVEGSYVDDIGQTIEFGNWGDRVRTFFKHVHELQSKLGNPGAAECVSLMKWELMADPLGNGEGGPDLEFDSVAGTEGEEDEDDEEDEDRREDSTEIEDDENSEKEIKLELASEEQMDFDTANQLVEEESSSDEDEEESSSDEDEGESSSDEDEDLDPDPERSDRKQPTSEEAEDVDPEAQQAEADESTTKEGEAVDLETQQAEADELTSTENKAVGPEPEHVEADESLSKEDEAAEKEAVHSETQHGEGEQSTPMEDEAVDPPTENAEAEVKTFEEEEAVHPETQHPEGQQSTPVVNEAVDLPIEDAETEGAVQPQTQHFEGDQSTLVDEVAVVPPIEDAETEGAVHPQTQNAEGDQSTPVVDEAVDPPIENAEEEEEEEAWDNDVTAQHLDIGNKKRRVA</sequence>
<feature type="compositionally biased region" description="Polar residues" evidence="1">
    <location>
        <begin position="787"/>
        <end position="799"/>
    </location>
</feature>
<feature type="compositionally biased region" description="Basic and acidic residues" evidence="1">
    <location>
        <begin position="597"/>
        <end position="607"/>
    </location>
</feature>
<feature type="compositionally biased region" description="Acidic residues" evidence="1">
    <location>
        <begin position="515"/>
        <end position="541"/>
    </location>
</feature>
<feature type="compositionally biased region" description="Basic and acidic residues" evidence="1">
    <location>
        <begin position="708"/>
        <end position="725"/>
    </location>
</feature>
<organism evidence="2 3">
    <name type="scientific">Ascobolus immersus RN42</name>
    <dbReference type="NCBI Taxonomy" id="1160509"/>
    <lineage>
        <taxon>Eukaryota</taxon>
        <taxon>Fungi</taxon>
        <taxon>Dikarya</taxon>
        <taxon>Ascomycota</taxon>
        <taxon>Pezizomycotina</taxon>
        <taxon>Pezizomycetes</taxon>
        <taxon>Pezizales</taxon>
        <taxon>Ascobolaceae</taxon>
        <taxon>Ascobolus</taxon>
    </lineage>
</organism>
<feature type="compositionally biased region" description="Pro residues" evidence="1">
    <location>
        <begin position="176"/>
        <end position="185"/>
    </location>
</feature>
<feature type="region of interest" description="Disordered" evidence="1">
    <location>
        <begin position="261"/>
        <end position="306"/>
    </location>
</feature>
<accession>A0A3N4HME4</accession>
<reference evidence="2 3" key="1">
    <citation type="journal article" date="2018" name="Nat. Ecol. Evol.">
        <title>Pezizomycetes genomes reveal the molecular basis of ectomycorrhizal truffle lifestyle.</title>
        <authorList>
            <person name="Murat C."/>
            <person name="Payen T."/>
            <person name="Noel B."/>
            <person name="Kuo A."/>
            <person name="Morin E."/>
            <person name="Chen J."/>
            <person name="Kohler A."/>
            <person name="Krizsan K."/>
            <person name="Balestrini R."/>
            <person name="Da Silva C."/>
            <person name="Montanini B."/>
            <person name="Hainaut M."/>
            <person name="Levati E."/>
            <person name="Barry K.W."/>
            <person name="Belfiori B."/>
            <person name="Cichocki N."/>
            <person name="Clum A."/>
            <person name="Dockter R.B."/>
            <person name="Fauchery L."/>
            <person name="Guy J."/>
            <person name="Iotti M."/>
            <person name="Le Tacon F."/>
            <person name="Lindquist E.A."/>
            <person name="Lipzen A."/>
            <person name="Malagnac F."/>
            <person name="Mello A."/>
            <person name="Molinier V."/>
            <person name="Miyauchi S."/>
            <person name="Poulain J."/>
            <person name="Riccioni C."/>
            <person name="Rubini A."/>
            <person name="Sitrit Y."/>
            <person name="Splivallo R."/>
            <person name="Traeger S."/>
            <person name="Wang M."/>
            <person name="Zifcakova L."/>
            <person name="Wipf D."/>
            <person name="Zambonelli A."/>
            <person name="Paolocci F."/>
            <person name="Nowrousian M."/>
            <person name="Ottonello S."/>
            <person name="Baldrian P."/>
            <person name="Spatafora J.W."/>
            <person name="Henrissat B."/>
            <person name="Nagy L.G."/>
            <person name="Aury J.M."/>
            <person name="Wincker P."/>
            <person name="Grigoriev I.V."/>
            <person name="Bonfante P."/>
            <person name="Martin F.M."/>
        </authorList>
    </citation>
    <scope>NUCLEOTIDE SEQUENCE [LARGE SCALE GENOMIC DNA]</scope>
    <source>
        <strain evidence="2 3">RN42</strain>
    </source>
</reference>
<feature type="compositionally biased region" description="Polar residues" evidence="1">
    <location>
        <begin position="38"/>
        <end position="59"/>
    </location>
</feature>
<evidence type="ECO:0000256" key="1">
    <source>
        <dbReference type="SAM" id="MobiDB-lite"/>
    </source>
</evidence>
<evidence type="ECO:0000313" key="3">
    <source>
        <dbReference type="Proteomes" id="UP000275078"/>
    </source>
</evidence>
<feature type="compositionally biased region" description="Basic and acidic residues" evidence="1">
    <location>
        <begin position="1"/>
        <end position="11"/>
    </location>
</feature>
<feature type="compositionally biased region" description="Acidic residues" evidence="1">
    <location>
        <begin position="564"/>
        <end position="596"/>
    </location>
</feature>
<feature type="region of interest" description="Disordered" evidence="1">
    <location>
        <begin position="780"/>
        <end position="840"/>
    </location>
</feature>
<feature type="region of interest" description="Disordered" evidence="1">
    <location>
        <begin position="1"/>
        <end position="217"/>
    </location>
</feature>
<dbReference type="STRING" id="1160509.A0A3N4HME4"/>
<name>A0A3N4HME4_ASCIM</name>
<dbReference type="Proteomes" id="UP000275078">
    <property type="component" value="Unassembled WGS sequence"/>
</dbReference>
<protein>
    <submittedName>
        <fullName evidence="2">Uncharacterized protein</fullName>
    </submittedName>
</protein>
<feature type="region of interest" description="Disordered" evidence="1">
    <location>
        <begin position="496"/>
        <end position="733"/>
    </location>
</feature>
<feature type="compositionally biased region" description="Basic and acidic residues" evidence="1">
    <location>
        <begin position="657"/>
        <end position="688"/>
    </location>
</feature>
<evidence type="ECO:0000313" key="2">
    <source>
        <dbReference type="EMBL" id="RPA73010.1"/>
    </source>
</evidence>
<dbReference type="EMBL" id="ML119837">
    <property type="protein sequence ID" value="RPA73010.1"/>
    <property type="molecule type" value="Genomic_DNA"/>
</dbReference>
<gene>
    <name evidence="2" type="ORF">BJ508DRAFT_366950</name>
</gene>